<sequence length="822" mass="92758">MDTSGLERAGKGGEFEEKSKTVPRDQGGNNELLDLMRGLAGRLERLGSSQTELRKEVAHGVKAGREMGDHPRTPDRSPSMFESALGRGPRMHLDSLSETPEREANRRRYFDGDHDGYLRSISVDMVTQITYDNPTVILELIEFHAWVGGDGDLNEKIALAQSAREYFWPEDVKVDLLGYYLDGMDVKYFNKQIDLWWSQNATLQYAMERASDGNSDFLVQNNIVLYASQEMRVVLMAKVGHKRTDYLQQAEEFAHFAQSWESGVTNKRDWLDDSEDASGTCVQPDGKPLNITKKGSVTLILTAMGQRHVVTITDVYYAHGLKHNLISYGTLDQKGYTLASRGTQRVLTSADGKHVIFDVDLMRNVLTVHAKLRKNLSSERNVVMSAIGGEERSAQDLPVIAQQGSLLSDVCPRKATKNRQPQKDSGDHSPIDRIGGVVCSDLKGQMTPRDRLGNRYMINFVDYESNYVKIFLAETKDKNFAQRGQRGFIVGIGESTKGYQVYLPKEKVVVTSQHANNIETLTVEQNEQVARRLVQDEPIIGENGVRVEKKKAISNWTRERPVTRSSNKIITASSPTKLDKDDEIEVVNIAHELDPKKYNEAIRSTQKDACLHSKWVYKTKRDADGELERYKARFVACGNEQVFGRDYNITFAAVMDMSSVKIILALARKWRVPAKHGDIPNAHVKAEKYPELRIFLRILQGMKIRCEVCENLGATRANELALELRKALYGLKLAGWLWGDLLHAKLESLNFTQCLTDTCVYWKHMQADFVIFGEYVDDLLVTATRSNMVDDSFGELKELSVKDLGTVSKFLGMRIDYDDGKG</sequence>
<dbReference type="Pfam" id="PF25597">
    <property type="entry name" value="SH3_retrovirus"/>
    <property type="match status" value="1"/>
</dbReference>
<name>A0A090BH74_HYAAE</name>
<feature type="domain" description="Retrovirus-related Pol polyprotein from transposon TNT 1-94-like beta-barrel" evidence="3">
    <location>
        <begin position="264"/>
        <end position="336"/>
    </location>
</feature>
<feature type="compositionally biased region" description="Basic and acidic residues" evidence="1">
    <location>
        <begin position="421"/>
        <end position="431"/>
    </location>
</feature>
<evidence type="ECO:0000259" key="3">
    <source>
        <dbReference type="Pfam" id="PF22936"/>
    </source>
</evidence>
<evidence type="ECO:0000259" key="2">
    <source>
        <dbReference type="Pfam" id="PF07727"/>
    </source>
</evidence>
<feature type="compositionally biased region" description="Basic and acidic residues" evidence="1">
    <location>
        <begin position="65"/>
        <end position="75"/>
    </location>
</feature>
<evidence type="ECO:0000256" key="1">
    <source>
        <dbReference type="SAM" id="MobiDB-lite"/>
    </source>
</evidence>
<evidence type="ECO:0000259" key="4">
    <source>
        <dbReference type="Pfam" id="PF25597"/>
    </source>
</evidence>
<reference evidence="5" key="1">
    <citation type="journal article" date="2014" name="PLoS Pathog.">
        <title>Expression profiling during Arabidopsis/downy mildew interaction reveals a highly-expressed effector that attenuates responses to salicylic acid.</title>
        <authorList>
            <person name="Asai S."/>
            <person name="Rallapalli G."/>
            <person name="Piquerez S.J.M."/>
            <person name="Caillaud M.C."/>
            <person name="Furzer O.J."/>
            <person name="Ishaque N."/>
            <person name="Wirthmueller L."/>
            <person name="Fabro G."/>
            <person name="Shirasu K."/>
            <person name="Jones J.D.G."/>
        </authorList>
    </citation>
    <scope>NUCLEOTIDE SEQUENCE</scope>
    <source>
        <strain evidence="5">Emoy2</strain>
    </source>
</reference>
<feature type="region of interest" description="Disordered" evidence="1">
    <location>
        <begin position="1"/>
        <end position="32"/>
    </location>
</feature>
<feature type="region of interest" description="Disordered" evidence="1">
    <location>
        <begin position="411"/>
        <end position="434"/>
    </location>
</feature>
<dbReference type="InterPro" id="IPR013103">
    <property type="entry name" value="RVT_2"/>
</dbReference>
<gene>
    <name evidence="5" type="primary">HaRxLL93b</name>
</gene>
<dbReference type="EMBL" id="AB922402">
    <property type="protein sequence ID" value="BAP68978.1"/>
    <property type="molecule type" value="mRNA"/>
</dbReference>
<feature type="compositionally biased region" description="Basic and acidic residues" evidence="1">
    <location>
        <begin position="91"/>
        <end position="104"/>
    </location>
</feature>
<accession>A0A090BH74</accession>
<organism evidence="5">
    <name type="scientific">Hyaloperonospora arabidopsidis (strain Emoy2)</name>
    <name type="common">Downy mildew agent</name>
    <name type="synonym">Peronospora arabidopsidis</name>
    <dbReference type="NCBI Taxonomy" id="559515"/>
    <lineage>
        <taxon>Eukaryota</taxon>
        <taxon>Sar</taxon>
        <taxon>Stramenopiles</taxon>
        <taxon>Oomycota</taxon>
        <taxon>Peronosporomycetes</taxon>
        <taxon>Peronosporales</taxon>
        <taxon>Peronosporaceae</taxon>
        <taxon>Hyaloperonospora</taxon>
    </lineage>
</organism>
<evidence type="ECO:0000313" key="5">
    <source>
        <dbReference type="EMBL" id="BAP68978.1"/>
    </source>
</evidence>
<dbReference type="Pfam" id="PF07727">
    <property type="entry name" value="RVT_2"/>
    <property type="match status" value="1"/>
</dbReference>
<feature type="domain" description="Reverse transcriptase Ty1/copia-type" evidence="2">
    <location>
        <begin position="610"/>
        <end position="817"/>
    </location>
</feature>
<dbReference type="Pfam" id="PF22936">
    <property type="entry name" value="Pol_BBD"/>
    <property type="match status" value="1"/>
</dbReference>
<protein>
    <submittedName>
        <fullName evidence="5">RxLR effector candidate protein</fullName>
    </submittedName>
</protein>
<feature type="domain" description="Retroviral polymerase SH3-like" evidence="4">
    <location>
        <begin position="474"/>
        <end position="524"/>
    </location>
</feature>
<dbReference type="AlphaFoldDB" id="A0A090BH74"/>
<dbReference type="InterPro" id="IPR057670">
    <property type="entry name" value="SH3_retrovirus"/>
</dbReference>
<proteinExistence type="evidence at transcript level"/>
<feature type="compositionally biased region" description="Basic and acidic residues" evidence="1">
    <location>
        <begin position="8"/>
        <end position="23"/>
    </location>
</feature>
<dbReference type="InterPro" id="IPR054722">
    <property type="entry name" value="PolX-like_BBD"/>
</dbReference>
<feature type="region of interest" description="Disordered" evidence="1">
    <location>
        <begin position="65"/>
        <end position="104"/>
    </location>
</feature>